<dbReference type="Proteomes" id="UP001381693">
    <property type="component" value="Unassembled WGS sequence"/>
</dbReference>
<comment type="subcellular location">
    <subcellularLocation>
        <location evidence="1">Membrane</location>
        <topology evidence="1">Multi-pass membrane protein</topology>
    </subcellularLocation>
</comment>
<dbReference type="Pfam" id="PF00001">
    <property type="entry name" value="7tm_1"/>
    <property type="match status" value="1"/>
</dbReference>
<feature type="transmembrane region" description="Helical" evidence="10">
    <location>
        <begin position="131"/>
        <end position="150"/>
    </location>
</feature>
<dbReference type="PRINTS" id="PR00237">
    <property type="entry name" value="GPCRRHODOPSN"/>
</dbReference>
<reference evidence="12 13" key="1">
    <citation type="submission" date="2023-11" db="EMBL/GenBank/DDBJ databases">
        <title>Halocaridina rubra genome assembly.</title>
        <authorList>
            <person name="Smith C."/>
        </authorList>
    </citation>
    <scope>NUCLEOTIDE SEQUENCE [LARGE SCALE GENOMIC DNA]</scope>
    <source>
        <strain evidence="12">EP-1</strain>
        <tissue evidence="12">Whole</tissue>
    </source>
</reference>
<keyword evidence="8" id="KW-0807">Transducer</keyword>
<dbReference type="SUPFAM" id="SSF81321">
    <property type="entry name" value="Family A G protein-coupled receptor-like"/>
    <property type="match status" value="1"/>
</dbReference>
<proteinExistence type="inferred from homology"/>
<evidence type="ECO:0000313" key="13">
    <source>
        <dbReference type="Proteomes" id="UP001381693"/>
    </source>
</evidence>
<feature type="domain" description="G-protein coupled receptors family 1 profile" evidence="11">
    <location>
        <begin position="70"/>
        <end position="332"/>
    </location>
</feature>
<evidence type="ECO:0000256" key="9">
    <source>
        <dbReference type="SAM" id="MobiDB-lite"/>
    </source>
</evidence>
<dbReference type="Gene3D" id="1.20.1070.10">
    <property type="entry name" value="Rhodopsin 7-helix transmembrane proteins"/>
    <property type="match status" value="1"/>
</dbReference>
<feature type="transmembrane region" description="Helical" evidence="10">
    <location>
        <begin position="170"/>
        <end position="193"/>
    </location>
</feature>
<feature type="transmembrane region" description="Helical" evidence="10">
    <location>
        <begin position="266"/>
        <end position="284"/>
    </location>
</feature>
<evidence type="ECO:0000256" key="1">
    <source>
        <dbReference type="ARBA" id="ARBA00004141"/>
    </source>
</evidence>
<protein>
    <recommendedName>
        <fullName evidence="11">G-protein coupled receptors family 1 profile domain-containing protein</fullName>
    </recommendedName>
</protein>
<dbReference type="GO" id="GO:0016020">
    <property type="term" value="C:membrane"/>
    <property type="evidence" value="ECO:0007669"/>
    <property type="project" value="UniProtKB-SubCell"/>
</dbReference>
<evidence type="ECO:0000256" key="10">
    <source>
        <dbReference type="SAM" id="Phobius"/>
    </source>
</evidence>
<accession>A0AAN9AHL4</accession>
<keyword evidence="7" id="KW-0675">Receptor</keyword>
<evidence type="ECO:0000256" key="8">
    <source>
        <dbReference type="ARBA" id="ARBA00023224"/>
    </source>
</evidence>
<evidence type="ECO:0000256" key="5">
    <source>
        <dbReference type="ARBA" id="ARBA00023040"/>
    </source>
</evidence>
<dbReference type="EMBL" id="JAXCGZ010000007">
    <property type="protein sequence ID" value="KAK7087090.1"/>
    <property type="molecule type" value="Genomic_DNA"/>
</dbReference>
<evidence type="ECO:0000256" key="2">
    <source>
        <dbReference type="ARBA" id="ARBA00010663"/>
    </source>
</evidence>
<feature type="transmembrane region" description="Helical" evidence="10">
    <location>
        <begin position="213"/>
        <end position="245"/>
    </location>
</feature>
<gene>
    <name evidence="12" type="ORF">SK128_009978</name>
</gene>
<name>A0AAN9AHL4_HALRR</name>
<keyword evidence="6 10" id="KW-0472">Membrane</keyword>
<evidence type="ECO:0000256" key="7">
    <source>
        <dbReference type="ARBA" id="ARBA00023170"/>
    </source>
</evidence>
<evidence type="ECO:0000256" key="4">
    <source>
        <dbReference type="ARBA" id="ARBA00022989"/>
    </source>
</evidence>
<sequence length="504" mass="57179">MGGGDCMISIRAMPKVLECNESCCTFGEGIVICFDNCNFTDTANLTFTEPWELGVRWTYTILVTLMGFFGNLSIIIILLKNRLLLRTSVNIFILNMALADLILSVTGPVFFTIKDTNQFFVLGEVWCHMEGVIQILVMMVSVTSLAVISFDRMLGIVRPFHNHLKLWHSVAIIIAIWVIASILAIPFGLYRIYTVRIWKDLIETTCGEERSKIRIWWIIIVIGLTWLPLFIMLVCYTTIFVYLRYSWKNPFYQKEHPALIHLKKRVMRMMFVVVIGFIICWLPFQGLKIFSNKFIDSSGRFIDEQKEQTYNLLMSVSHYMFYANAAFNPIVYALMHQTFRRAFRITFSCFYKKKSAFFLQRGVGSHTYVWSLKATAQNVYGQNMVDKPKPLKLMALLKGTNQITSSAVVSSSAIGAAIALDPAKSGAKDTNDGTNDETNENVFPENQKDGGNSKGSLLSYINEGYVTDLPQRRTSIVSTGALGHLITQVIEEETSSDADNERIL</sequence>
<keyword evidence="4 10" id="KW-1133">Transmembrane helix</keyword>
<evidence type="ECO:0000256" key="3">
    <source>
        <dbReference type="ARBA" id="ARBA00022692"/>
    </source>
</evidence>
<dbReference type="GO" id="GO:0004930">
    <property type="term" value="F:G protein-coupled receptor activity"/>
    <property type="evidence" value="ECO:0007669"/>
    <property type="project" value="UniProtKB-KW"/>
</dbReference>
<dbReference type="InterPro" id="IPR000276">
    <property type="entry name" value="GPCR_Rhodpsn"/>
</dbReference>
<comment type="similarity">
    <text evidence="2">Belongs to the G-protein coupled receptor 1 family.</text>
</comment>
<keyword evidence="3 10" id="KW-0812">Transmembrane</keyword>
<dbReference type="PROSITE" id="PS50262">
    <property type="entry name" value="G_PROTEIN_RECEP_F1_2"/>
    <property type="match status" value="1"/>
</dbReference>
<keyword evidence="5" id="KW-0297">G-protein coupled receptor</keyword>
<comment type="caution">
    <text evidence="12">The sequence shown here is derived from an EMBL/GenBank/DDBJ whole genome shotgun (WGS) entry which is preliminary data.</text>
</comment>
<dbReference type="PANTHER" id="PTHR24235">
    <property type="entry name" value="NEUROPEPTIDE Y RECEPTOR"/>
    <property type="match status" value="1"/>
</dbReference>
<evidence type="ECO:0000313" key="12">
    <source>
        <dbReference type="EMBL" id="KAK7087090.1"/>
    </source>
</evidence>
<dbReference type="AlphaFoldDB" id="A0AAN9AHL4"/>
<feature type="transmembrane region" description="Helical" evidence="10">
    <location>
        <begin position="91"/>
        <end position="111"/>
    </location>
</feature>
<organism evidence="12 13">
    <name type="scientific">Halocaridina rubra</name>
    <name type="common">Hawaiian red shrimp</name>
    <dbReference type="NCBI Taxonomy" id="373956"/>
    <lineage>
        <taxon>Eukaryota</taxon>
        <taxon>Metazoa</taxon>
        <taxon>Ecdysozoa</taxon>
        <taxon>Arthropoda</taxon>
        <taxon>Crustacea</taxon>
        <taxon>Multicrustacea</taxon>
        <taxon>Malacostraca</taxon>
        <taxon>Eumalacostraca</taxon>
        <taxon>Eucarida</taxon>
        <taxon>Decapoda</taxon>
        <taxon>Pleocyemata</taxon>
        <taxon>Caridea</taxon>
        <taxon>Atyoidea</taxon>
        <taxon>Atyidae</taxon>
        <taxon>Halocaridina</taxon>
    </lineage>
</organism>
<evidence type="ECO:0000256" key="6">
    <source>
        <dbReference type="ARBA" id="ARBA00023136"/>
    </source>
</evidence>
<dbReference type="PANTHER" id="PTHR24235:SF12">
    <property type="entry name" value="G-PROTEIN COUPLED RECEPTORS FAMILY 1 PROFILE DOMAIN-CONTAINING PROTEIN"/>
    <property type="match status" value="1"/>
</dbReference>
<feature type="transmembrane region" description="Helical" evidence="10">
    <location>
        <begin position="319"/>
        <end position="335"/>
    </location>
</feature>
<evidence type="ECO:0000259" key="11">
    <source>
        <dbReference type="PROSITE" id="PS50262"/>
    </source>
</evidence>
<feature type="region of interest" description="Disordered" evidence="9">
    <location>
        <begin position="424"/>
        <end position="454"/>
    </location>
</feature>
<feature type="transmembrane region" description="Helical" evidence="10">
    <location>
        <begin position="57"/>
        <end position="79"/>
    </location>
</feature>
<keyword evidence="13" id="KW-1185">Reference proteome</keyword>
<dbReference type="InterPro" id="IPR017452">
    <property type="entry name" value="GPCR_Rhodpsn_7TM"/>
</dbReference>